<dbReference type="AlphaFoldDB" id="A0AA37GJD7"/>
<name>A0AA37GJD7_9PEZI</name>
<accession>A0AA37GJD7</accession>
<keyword evidence="2" id="KW-1185">Reference proteome</keyword>
<evidence type="ECO:0000313" key="2">
    <source>
        <dbReference type="Proteomes" id="UP001055172"/>
    </source>
</evidence>
<protein>
    <submittedName>
        <fullName evidence="1">Uncharacterized protein</fullName>
    </submittedName>
</protein>
<evidence type="ECO:0000313" key="1">
    <source>
        <dbReference type="EMBL" id="GJC82094.1"/>
    </source>
</evidence>
<proteinExistence type="predicted"/>
<comment type="caution">
    <text evidence="1">The sequence shown here is derived from an EMBL/GenBank/DDBJ whole genome shotgun (WGS) entry which is preliminary data.</text>
</comment>
<dbReference type="EMBL" id="BPPX01000008">
    <property type="protein sequence ID" value="GJC82094.1"/>
    <property type="molecule type" value="Genomic_DNA"/>
</dbReference>
<sequence>MLASYEKLKSIDAAQSFVNFASIHQRLAGCNTLDDMPKLQDRVIEGLHVFSSSAFLHYVQAPSGNLFVKGL</sequence>
<reference evidence="1 2" key="1">
    <citation type="submission" date="2021-07" db="EMBL/GenBank/DDBJ databases">
        <title>Genome data of Colletotrichum spaethianum.</title>
        <authorList>
            <person name="Utami Y.D."/>
            <person name="Hiruma K."/>
        </authorList>
    </citation>
    <scope>NUCLEOTIDE SEQUENCE [LARGE SCALE GENOMIC DNA]</scope>
    <source>
        <strain evidence="1 2">MAFF 242679</strain>
    </source>
</reference>
<gene>
    <name evidence="1" type="ORF">ColLi_04932</name>
</gene>
<dbReference type="Proteomes" id="UP001055172">
    <property type="component" value="Unassembled WGS sequence"/>
</dbReference>
<organism evidence="1 2">
    <name type="scientific">Colletotrichum liriopes</name>
    <dbReference type="NCBI Taxonomy" id="708192"/>
    <lineage>
        <taxon>Eukaryota</taxon>
        <taxon>Fungi</taxon>
        <taxon>Dikarya</taxon>
        <taxon>Ascomycota</taxon>
        <taxon>Pezizomycotina</taxon>
        <taxon>Sordariomycetes</taxon>
        <taxon>Hypocreomycetidae</taxon>
        <taxon>Glomerellales</taxon>
        <taxon>Glomerellaceae</taxon>
        <taxon>Colletotrichum</taxon>
        <taxon>Colletotrichum spaethianum species complex</taxon>
    </lineage>
</organism>